<protein>
    <recommendedName>
        <fullName evidence="4">PqqA binding protein</fullName>
    </recommendedName>
    <alternativeName>
        <fullName evidence="4">Coenzyme PQQ synthesis protein D</fullName>
    </alternativeName>
    <alternativeName>
        <fullName evidence="4">Pyrroloquinoline quinone biosynthesis protein D</fullName>
    </alternativeName>
</protein>
<dbReference type="EMBL" id="MJMJ01000043">
    <property type="protein sequence ID" value="OLQ86319.1"/>
    <property type="molecule type" value="Genomic_DNA"/>
</dbReference>
<comment type="similarity">
    <text evidence="4">Belongs to the PqqD family.</text>
</comment>
<dbReference type="RefSeq" id="WP_075710191.1">
    <property type="nucleotide sequence ID" value="NZ_MJMJ01000043.1"/>
</dbReference>
<gene>
    <name evidence="4" type="primary">pqqD</name>
    <name evidence="5" type="ORF">BIY22_11775</name>
</gene>
<dbReference type="AlphaFoldDB" id="A0A1Q9HAX6"/>
<comment type="function">
    <text evidence="4">Functions as a PqqA binding protein and presents PqqA to PqqE, in the pyrroloquinoline quinone (PQQ) biosynthetic pathway.</text>
</comment>
<comment type="caution">
    <text evidence="5">The sequence shown here is derived from an EMBL/GenBank/DDBJ whole genome shotgun (WGS) entry which is preliminary data.</text>
</comment>
<proteinExistence type="inferred from homology"/>
<dbReference type="UniPathway" id="UPA00539"/>
<evidence type="ECO:0000313" key="6">
    <source>
        <dbReference type="Proteomes" id="UP000186313"/>
    </source>
</evidence>
<dbReference type="InterPro" id="IPR041881">
    <property type="entry name" value="PqqD_sf"/>
</dbReference>
<accession>A0A1Q9HAX6</accession>
<dbReference type="GO" id="GO:0048038">
    <property type="term" value="F:quinone binding"/>
    <property type="evidence" value="ECO:0007669"/>
    <property type="project" value="InterPro"/>
</dbReference>
<dbReference type="InterPro" id="IPR008792">
    <property type="entry name" value="PQQD"/>
</dbReference>
<reference evidence="5 6" key="1">
    <citation type="submission" date="2016-09" db="EMBL/GenBank/DDBJ databases">
        <title>Genomic Taxonomy of the Vibrionaceae.</title>
        <authorList>
            <person name="Gonzalez-Castillo A."/>
            <person name="Gomez-Gil B."/>
            <person name="Enciso-Ibarra K."/>
        </authorList>
    </citation>
    <scope>NUCLEOTIDE SEQUENCE [LARGE SCALE GENOMIC DNA]</scope>
    <source>
        <strain evidence="5 6">CAIM 703</strain>
    </source>
</reference>
<evidence type="ECO:0000256" key="4">
    <source>
        <dbReference type="HAMAP-Rule" id="MF_00655"/>
    </source>
</evidence>
<organism evidence="5 6">
    <name type="scientific">Vibrio panuliri</name>
    <dbReference type="NCBI Taxonomy" id="1381081"/>
    <lineage>
        <taxon>Bacteria</taxon>
        <taxon>Pseudomonadati</taxon>
        <taxon>Pseudomonadota</taxon>
        <taxon>Gammaproteobacteria</taxon>
        <taxon>Vibrionales</taxon>
        <taxon>Vibrionaceae</taxon>
        <taxon>Vibrio</taxon>
    </lineage>
</organism>
<dbReference type="HAMAP" id="MF_00655">
    <property type="entry name" value="PQQ_syn_PqqD"/>
    <property type="match status" value="1"/>
</dbReference>
<name>A0A1Q9HAX6_9VIBR</name>
<comment type="subunit">
    <text evidence="2 4">Monomer. Interacts with PqqE.</text>
</comment>
<keyword evidence="3 4" id="KW-0884">PQQ biosynthesis</keyword>
<sequence length="90" mass="10497">MRSANLIPHFNPLFRFQYEPAQQCHVLLYPEGMVKLNDSAAEILKRVNGERTVEQICLQLKEQFPQAEDIGSDVSDFLQEASIKRWINYE</sequence>
<dbReference type="Gene3D" id="1.10.10.1150">
    <property type="entry name" value="Coenzyme PQQ synthesis protein D (PqqD)"/>
    <property type="match status" value="1"/>
</dbReference>
<comment type="pathway">
    <text evidence="1 4">Cofactor biosynthesis; pyrroloquinoline quinone biosynthesis.</text>
</comment>
<evidence type="ECO:0000256" key="1">
    <source>
        <dbReference type="ARBA" id="ARBA00004886"/>
    </source>
</evidence>
<dbReference type="NCBIfam" id="NF002535">
    <property type="entry name" value="PRK02079.1"/>
    <property type="match status" value="1"/>
</dbReference>
<dbReference type="Proteomes" id="UP000186313">
    <property type="component" value="Unassembled WGS sequence"/>
</dbReference>
<dbReference type="NCBIfam" id="TIGR03859">
    <property type="entry name" value="PQQ_PqqD"/>
    <property type="match status" value="1"/>
</dbReference>
<dbReference type="STRING" id="1381081.BIY22_11775"/>
<evidence type="ECO:0000256" key="2">
    <source>
        <dbReference type="ARBA" id="ARBA00011741"/>
    </source>
</evidence>
<evidence type="ECO:0000256" key="3">
    <source>
        <dbReference type="ARBA" id="ARBA00022905"/>
    </source>
</evidence>
<dbReference type="GO" id="GO:0018189">
    <property type="term" value="P:pyrroloquinoline quinone biosynthetic process"/>
    <property type="evidence" value="ECO:0007669"/>
    <property type="project" value="UniProtKB-UniRule"/>
</dbReference>
<dbReference type="Pfam" id="PF05402">
    <property type="entry name" value="PqqD"/>
    <property type="match status" value="1"/>
</dbReference>
<evidence type="ECO:0000313" key="5">
    <source>
        <dbReference type="EMBL" id="OLQ86319.1"/>
    </source>
</evidence>
<dbReference type="OrthoDB" id="7356791at2"/>
<dbReference type="InterPro" id="IPR022479">
    <property type="entry name" value="PqqD_bac"/>
</dbReference>